<dbReference type="PANTHER" id="PTHR38657">
    <property type="entry name" value="SLR1343 PROTEIN"/>
    <property type="match status" value="1"/>
</dbReference>
<dbReference type="Gene3D" id="1.10.10.1710">
    <property type="entry name" value="Deoxyribodipyrimidine photolyase-related"/>
    <property type="match status" value="1"/>
</dbReference>
<dbReference type="InterPro" id="IPR007357">
    <property type="entry name" value="PhrB-like"/>
</dbReference>
<dbReference type="InterPro" id="IPR036134">
    <property type="entry name" value="Crypto/Photolyase_FAD-like_sf"/>
</dbReference>
<gene>
    <name evidence="1" type="ORF">Rmf_11770</name>
</gene>
<reference evidence="1 2" key="1">
    <citation type="journal article" date="2016" name="Microbes Environ.">
        <title>Phylogenetically diverse aerobic anoxygenic phototrophic bacteria isolated from epilithic biofilms in Tama river, Japan.</title>
        <authorList>
            <person name="Hirose S."/>
            <person name="Matsuura K."/>
            <person name="Haruta S."/>
        </authorList>
    </citation>
    <scope>NUCLEOTIDE SEQUENCE [LARGE SCALE GENOMIC DNA]</scope>
    <source>
        <strain evidence="1 2">S08</strain>
    </source>
</reference>
<dbReference type="EMBL" id="AP025637">
    <property type="protein sequence ID" value="BDG71248.1"/>
    <property type="molecule type" value="Genomic_DNA"/>
</dbReference>
<dbReference type="PANTHER" id="PTHR38657:SF1">
    <property type="entry name" value="SLR1343 PROTEIN"/>
    <property type="match status" value="1"/>
</dbReference>
<accession>A0ABM7Y0D9</accession>
<dbReference type="Pfam" id="PF04244">
    <property type="entry name" value="DPRP"/>
    <property type="match status" value="1"/>
</dbReference>
<dbReference type="SUPFAM" id="SSF48173">
    <property type="entry name" value="Cryptochrome/photolyase FAD-binding domain"/>
    <property type="match status" value="1"/>
</dbReference>
<evidence type="ECO:0000313" key="2">
    <source>
        <dbReference type="Proteomes" id="UP000831327"/>
    </source>
</evidence>
<dbReference type="InterPro" id="IPR052551">
    <property type="entry name" value="UV-DNA_repair_photolyase"/>
</dbReference>
<name>A0ABM7Y0D9_9PROT</name>
<dbReference type="Proteomes" id="UP000831327">
    <property type="component" value="Chromosome"/>
</dbReference>
<keyword evidence="2" id="KW-1185">Reference proteome</keyword>
<dbReference type="Gene3D" id="1.10.579.10">
    <property type="entry name" value="DNA Cyclobutane Dipyrimidine Photolyase, subunit A, domain 3"/>
    <property type="match status" value="1"/>
</dbReference>
<sequence length="510" mass="56733">MSGGTLRVVLGDQCSRGLSALRDLDPATDTVLMMEVQAECTYVPHHPQKIVLVLSAMRHFARALAARGVRVDHVPLDDPDNTQSFAGEVARAVARHRPAQIVATHPGEWRVLTDMQGWEAATGVPVEIREDDRFLCSLPRFRTWAAGRKQYRMEFFYREMRRETGLLMEGDEPAGGQWNYDAENRSALPKGLVPPPPRRFPPDTITREVMALVAHRFGAHFGDVEGFAWPVTAKDATAALDAFITDRLALFGDYQDAMAADQPTMFHALVSTSLNAGLLDPMEACRAAEKAWREGRAPLNAVEGFIRQILGWREYVRGIYWHLMPGYAEGNALDAHRPLPGFYWGGPTTMRCIEQTVAQTRDLAYAHHIQRLMVTGNFALLAGIAPAEINAWYLAVYADAFDWVELPNTHGMAIHADGGVMASKPYAASGAYINRMSDYCGSCTHDVKQSAGPRACPFNYLYWDFIARHADRFTKNPRMAMPLRTLAKMDPKKVAALRAEAARFLATLDG</sequence>
<organism evidence="1 2">
    <name type="scientific">Roseomonas fluvialis</name>
    <dbReference type="NCBI Taxonomy" id="1750527"/>
    <lineage>
        <taxon>Bacteria</taxon>
        <taxon>Pseudomonadati</taxon>
        <taxon>Pseudomonadota</taxon>
        <taxon>Alphaproteobacteria</taxon>
        <taxon>Acetobacterales</taxon>
        <taxon>Roseomonadaceae</taxon>
        <taxon>Roseomonas</taxon>
    </lineage>
</organism>
<proteinExistence type="predicted"/>
<evidence type="ECO:0000313" key="1">
    <source>
        <dbReference type="EMBL" id="BDG71248.1"/>
    </source>
</evidence>
<dbReference type="Gene3D" id="1.25.40.80">
    <property type="match status" value="1"/>
</dbReference>
<protein>
    <submittedName>
        <fullName evidence="1">Deoxyribodipyrimidine photo-lyase</fullName>
    </submittedName>
</protein>
<dbReference type="InterPro" id="IPR014729">
    <property type="entry name" value="Rossmann-like_a/b/a_fold"/>
</dbReference>
<dbReference type="RefSeq" id="WP_244458531.1">
    <property type="nucleotide sequence ID" value="NZ_AP025637.1"/>
</dbReference>
<dbReference type="Gene3D" id="3.40.50.620">
    <property type="entry name" value="HUPs"/>
    <property type="match status" value="1"/>
</dbReference>